<reference evidence="4" key="1">
    <citation type="submission" date="2022-11" db="EMBL/GenBank/DDBJ databases">
        <title>Lacrimispora xylanolytica sy1, complete genome.</title>
        <authorList>
            <person name="Choi S."/>
        </authorList>
    </citation>
    <scope>NUCLEOTIDE SEQUENCE</scope>
    <source>
        <strain evidence="4">Sy1</strain>
    </source>
</reference>
<dbReference type="Proteomes" id="UP001163115">
    <property type="component" value="Chromosome"/>
</dbReference>
<evidence type="ECO:0000256" key="2">
    <source>
        <dbReference type="ARBA" id="ARBA00023002"/>
    </source>
</evidence>
<sequence length="175" mass="19530">MSAEMLEIIKKRRSIRKFTEEEVSDQNLDEILKAGLLAPSSKNKKPVEFIVVKDRETIKKLKDCKSMGTIGLDTAPVVIAVIADSETSDVWVEDASIAATMMQLVAENLSLGSVWIQMRCRQSTNGDSEAAVREVLNIPEKYGVSCLLAIGHKAEERAPYKDEDADFNRVHKETY</sequence>
<evidence type="ECO:0000256" key="1">
    <source>
        <dbReference type="ARBA" id="ARBA00007118"/>
    </source>
</evidence>
<dbReference type="RefSeq" id="WP_268115556.1">
    <property type="nucleotide sequence ID" value="NZ_CP113524.1"/>
</dbReference>
<dbReference type="EMBL" id="CP113524">
    <property type="protein sequence ID" value="WAJ24451.1"/>
    <property type="molecule type" value="Genomic_DNA"/>
</dbReference>
<evidence type="ECO:0000313" key="5">
    <source>
        <dbReference type="Proteomes" id="UP001163115"/>
    </source>
</evidence>
<dbReference type="SUPFAM" id="SSF55469">
    <property type="entry name" value="FMN-dependent nitroreductase-like"/>
    <property type="match status" value="1"/>
</dbReference>
<evidence type="ECO:0000259" key="3">
    <source>
        <dbReference type="Pfam" id="PF00881"/>
    </source>
</evidence>
<dbReference type="InterPro" id="IPR029479">
    <property type="entry name" value="Nitroreductase"/>
</dbReference>
<organism evidence="4 5">
    <name type="scientific">Lacrimispora xylanolytica</name>
    <dbReference type="NCBI Taxonomy" id="29375"/>
    <lineage>
        <taxon>Bacteria</taxon>
        <taxon>Bacillati</taxon>
        <taxon>Bacillota</taxon>
        <taxon>Clostridia</taxon>
        <taxon>Lachnospirales</taxon>
        <taxon>Lachnospiraceae</taxon>
        <taxon>Lacrimispora</taxon>
    </lineage>
</organism>
<feature type="domain" description="Nitroreductase" evidence="3">
    <location>
        <begin position="9"/>
        <end position="152"/>
    </location>
</feature>
<dbReference type="Pfam" id="PF00881">
    <property type="entry name" value="Nitroreductase"/>
    <property type="match status" value="1"/>
</dbReference>
<dbReference type="InterPro" id="IPR000415">
    <property type="entry name" value="Nitroreductase-like"/>
</dbReference>
<dbReference type="PANTHER" id="PTHR43673">
    <property type="entry name" value="NAD(P)H NITROREDUCTASE YDGI-RELATED"/>
    <property type="match status" value="1"/>
</dbReference>
<gene>
    <name evidence="4" type="ORF">OW255_02690</name>
</gene>
<evidence type="ECO:0000313" key="4">
    <source>
        <dbReference type="EMBL" id="WAJ24451.1"/>
    </source>
</evidence>
<comment type="similarity">
    <text evidence="1">Belongs to the nitroreductase family.</text>
</comment>
<accession>A0ABY7AD03</accession>
<dbReference type="CDD" id="cd02151">
    <property type="entry name" value="nitroreductase"/>
    <property type="match status" value="1"/>
</dbReference>
<protein>
    <submittedName>
        <fullName evidence="4">Nitroreductase family protein</fullName>
    </submittedName>
</protein>
<dbReference type="PANTHER" id="PTHR43673:SF10">
    <property type="entry name" value="NADH DEHYDROGENASE_NAD(P)H NITROREDUCTASE XCC3605-RELATED"/>
    <property type="match status" value="1"/>
</dbReference>
<keyword evidence="5" id="KW-1185">Reference proteome</keyword>
<keyword evidence="2" id="KW-0560">Oxidoreductase</keyword>
<name>A0ABY7AD03_9FIRM</name>
<dbReference type="Gene3D" id="3.40.109.10">
    <property type="entry name" value="NADH Oxidase"/>
    <property type="match status" value="1"/>
</dbReference>
<proteinExistence type="inferred from homology"/>